<feature type="non-terminal residue" evidence="1">
    <location>
        <position position="51"/>
    </location>
</feature>
<feature type="non-terminal residue" evidence="1">
    <location>
        <position position="1"/>
    </location>
</feature>
<evidence type="ECO:0000313" key="2">
    <source>
        <dbReference type="Proteomes" id="UP001266305"/>
    </source>
</evidence>
<proteinExistence type="predicted"/>
<sequence>PDDKANVRDEIWDQSIQMRLPAGAQQPCRNLQSYLFTPMHAVGHSKPLIKQ</sequence>
<name>A0ABQ9TN70_SAGOE</name>
<protein>
    <submittedName>
        <fullName evidence="1">Uncharacterized protein</fullName>
    </submittedName>
</protein>
<reference evidence="1 2" key="1">
    <citation type="submission" date="2023-05" db="EMBL/GenBank/DDBJ databases">
        <title>B98-5 Cell Line De Novo Hybrid Assembly: An Optical Mapping Approach.</title>
        <authorList>
            <person name="Kananen K."/>
            <person name="Auerbach J.A."/>
            <person name="Kautto E."/>
            <person name="Blachly J.S."/>
        </authorList>
    </citation>
    <scope>NUCLEOTIDE SEQUENCE [LARGE SCALE GENOMIC DNA]</scope>
    <source>
        <strain evidence="1">B95-8</strain>
        <tissue evidence="1">Cell line</tissue>
    </source>
</reference>
<evidence type="ECO:0000313" key="1">
    <source>
        <dbReference type="EMBL" id="KAK2085960.1"/>
    </source>
</evidence>
<comment type="caution">
    <text evidence="1">The sequence shown here is derived from an EMBL/GenBank/DDBJ whole genome shotgun (WGS) entry which is preliminary data.</text>
</comment>
<accession>A0ABQ9TN70</accession>
<organism evidence="1 2">
    <name type="scientific">Saguinus oedipus</name>
    <name type="common">Cotton-top tamarin</name>
    <name type="synonym">Oedipomidas oedipus</name>
    <dbReference type="NCBI Taxonomy" id="9490"/>
    <lineage>
        <taxon>Eukaryota</taxon>
        <taxon>Metazoa</taxon>
        <taxon>Chordata</taxon>
        <taxon>Craniata</taxon>
        <taxon>Vertebrata</taxon>
        <taxon>Euteleostomi</taxon>
        <taxon>Mammalia</taxon>
        <taxon>Eutheria</taxon>
        <taxon>Euarchontoglires</taxon>
        <taxon>Primates</taxon>
        <taxon>Haplorrhini</taxon>
        <taxon>Platyrrhini</taxon>
        <taxon>Cebidae</taxon>
        <taxon>Callitrichinae</taxon>
        <taxon>Saguinus</taxon>
    </lineage>
</organism>
<dbReference type="Proteomes" id="UP001266305">
    <property type="component" value="Unassembled WGS sequence"/>
</dbReference>
<dbReference type="EMBL" id="JASSZA010000020">
    <property type="protein sequence ID" value="KAK2085960.1"/>
    <property type="molecule type" value="Genomic_DNA"/>
</dbReference>
<keyword evidence="2" id="KW-1185">Reference proteome</keyword>
<gene>
    <name evidence="1" type="ORF">P7K49_035385</name>
</gene>